<gene>
    <name evidence="1" type="ORF">HC138_09940</name>
</gene>
<evidence type="ECO:0000313" key="2">
    <source>
        <dbReference type="Proteomes" id="UP000591626"/>
    </source>
</evidence>
<proteinExistence type="predicted"/>
<dbReference type="RefSeq" id="WP_167617215.1">
    <property type="nucleotide sequence ID" value="NZ_JAAUVV010000022.1"/>
</dbReference>
<evidence type="ECO:0000313" key="1">
    <source>
        <dbReference type="EMBL" id="NJJ04665.1"/>
    </source>
</evidence>
<dbReference type="EMBL" id="JAAUVV010000022">
    <property type="protein sequence ID" value="NJJ04665.1"/>
    <property type="molecule type" value="Genomic_DNA"/>
</dbReference>
<sequence>MAFRAYELYYLDSYDEEVDDLVTMYDYDEDDYSFDDDIRWHIDDDYIIENGLRVAILIHDPDTHEIDCALLQPDNPRAPEWYGVEEMANVMAEVQRIMVAHDDYTVSIVPPQDPAFALTAPRVFPAEDLTAATVMMLGDSQDNAWYSAFCIEFTPNLKSDESFPVAVFVYDPRDNCLVSKSFTGINPFAPEAFNRRQRRIVERKLDEIFAAIDSSKTATQPVSPFANLGPQFRASRLPSVEAVGPDHALLQTLERLLAWWQEQAA</sequence>
<name>A0AAP6XP85_9CORY</name>
<accession>A0AAP6XP85</accession>
<dbReference type="Proteomes" id="UP000591626">
    <property type="component" value="Unassembled WGS sequence"/>
</dbReference>
<protein>
    <submittedName>
        <fullName evidence="1">Uncharacterized protein</fullName>
    </submittedName>
</protein>
<comment type="caution">
    <text evidence="1">The sequence shown here is derived from an EMBL/GenBank/DDBJ whole genome shotgun (WGS) entry which is preliminary data.</text>
</comment>
<organism evidence="1 2">
    <name type="scientific">Corynebacterium coyleae</name>
    <dbReference type="NCBI Taxonomy" id="53374"/>
    <lineage>
        <taxon>Bacteria</taxon>
        <taxon>Bacillati</taxon>
        <taxon>Actinomycetota</taxon>
        <taxon>Actinomycetes</taxon>
        <taxon>Mycobacteriales</taxon>
        <taxon>Corynebacteriaceae</taxon>
        <taxon>Corynebacterium</taxon>
    </lineage>
</organism>
<dbReference type="AlphaFoldDB" id="A0AAP6XP85"/>
<reference evidence="1 2" key="1">
    <citation type="submission" date="2020-03" db="EMBL/GenBank/DDBJ databases">
        <title>Draft genome sequences of bacterial isolates from the female urobiome.</title>
        <authorList>
            <person name="Miller-Ensminger T."/>
            <person name="Wolfe A.J."/>
            <person name="Putonti C."/>
        </authorList>
    </citation>
    <scope>NUCLEOTIDE SEQUENCE [LARGE SCALE GENOMIC DNA]</scope>
    <source>
        <strain evidence="1 2">UMB8490</strain>
    </source>
</reference>